<dbReference type="GO" id="GO:0097354">
    <property type="term" value="P:prenylation"/>
    <property type="evidence" value="ECO:0007669"/>
    <property type="project" value="UniProtKB-UniRule"/>
</dbReference>
<keyword evidence="4" id="KW-0677">Repeat</keyword>
<feature type="region of interest" description="Disordered" evidence="7">
    <location>
        <begin position="1"/>
        <end position="30"/>
    </location>
</feature>
<proteinExistence type="inferred from homology"/>
<dbReference type="PANTHER" id="PTHR11129">
    <property type="entry name" value="PROTEIN FARNESYLTRANSFERASE ALPHA SUBUNIT/RAB GERANYLGERANYL TRANSFERASE ALPHA SUBUNIT"/>
    <property type="match status" value="1"/>
</dbReference>
<dbReference type="SUPFAM" id="SSF48439">
    <property type="entry name" value="Protein prenylyltransferase"/>
    <property type="match status" value="1"/>
</dbReference>
<evidence type="ECO:0000256" key="1">
    <source>
        <dbReference type="ARBA" id="ARBA00006734"/>
    </source>
</evidence>
<evidence type="ECO:0000256" key="7">
    <source>
        <dbReference type="SAM" id="MobiDB-lite"/>
    </source>
</evidence>
<evidence type="ECO:0000256" key="2">
    <source>
        <dbReference type="ARBA" id="ARBA00022602"/>
    </source>
</evidence>
<dbReference type="PROSITE" id="PS51147">
    <property type="entry name" value="PFTA"/>
    <property type="match status" value="5"/>
</dbReference>
<feature type="region of interest" description="Disordered" evidence="7">
    <location>
        <begin position="201"/>
        <end position="221"/>
    </location>
</feature>
<comment type="catalytic activity">
    <reaction evidence="5 6">
        <text>geranylgeranyl diphosphate + L-cysteinyl-[protein] = S-geranylgeranyl-L-cysteinyl-[protein] + diphosphate</text>
        <dbReference type="Rhea" id="RHEA:21240"/>
        <dbReference type="Rhea" id="RHEA-COMP:10131"/>
        <dbReference type="Rhea" id="RHEA-COMP:11537"/>
        <dbReference type="ChEBI" id="CHEBI:29950"/>
        <dbReference type="ChEBI" id="CHEBI:33019"/>
        <dbReference type="ChEBI" id="CHEBI:57533"/>
        <dbReference type="ChEBI" id="CHEBI:86021"/>
        <dbReference type="EC" id="2.5.1.60"/>
    </reaction>
</comment>
<keyword evidence="3 6" id="KW-0808">Transferase</keyword>
<keyword evidence="9" id="KW-1185">Reference proteome</keyword>
<organism evidence="8 9">
    <name type="scientific">Aureobasidium vineae</name>
    <dbReference type="NCBI Taxonomy" id="2773715"/>
    <lineage>
        <taxon>Eukaryota</taxon>
        <taxon>Fungi</taxon>
        <taxon>Dikarya</taxon>
        <taxon>Ascomycota</taxon>
        <taxon>Pezizomycotina</taxon>
        <taxon>Dothideomycetes</taxon>
        <taxon>Dothideomycetidae</taxon>
        <taxon>Dothideales</taxon>
        <taxon>Saccotheciaceae</taxon>
        <taxon>Aureobasidium</taxon>
    </lineage>
</organism>
<dbReference type="Proteomes" id="UP000716446">
    <property type="component" value="Unassembled WGS sequence"/>
</dbReference>
<dbReference type="EMBL" id="CAIJEN010000003">
    <property type="protein sequence ID" value="CAD0084165.1"/>
    <property type="molecule type" value="Genomic_DNA"/>
</dbReference>
<sequence length="393" mass="45734">SSIKVDDGRPELTSVQHGVPRVAVGEKTDASRRKELKQIDAYQTLVDSVQAKAEEYTAETLSLTSALLAQNPEYYTIWNHRRLVLQHVFAKEIDSPPAEDAESKPAPGLNPAQHEVALLIREDLAFLLPLLKQFPKCYWVWNHRAWLLQQASKYLPVTSAKRLWQEEMALVSKMLSYDSRNFHGWSYRREVVKSIEHLSTLEQEDKSQTDEANKPGESMTESEFAYTTKMIKTNLSNFSAWHNRLQLIPKLLKERDADVAARKKLLDDEFELIITALYTDPYDQSLWFYHNYLMTNLSPKTSSELRIVPDMTNQDRIEYFDTQFDLLKDMLEDTKDCKWIYLALVTYTPEYLEIDAGNKKITILELTAWLDQLEQLDPLRKGRWVDLRKSLNL</sequence>
<feature type="compositionally biased region" description="Basic and acidic residues" evidence="7">
    <location>
        <begin position="1"/>
        <end position="10"/>
    </location>
</feature>
<comment type="similarity">
    <text evidence="1 6">Belongs to the protein prenyltransferase subunit alpha family.</text>
</comment>
<evidence type="ECO:0000313" key="8">
    <source>
        <dbReference type="EMBL" id="CAD0084165.1"/>
    </source>
</evidence>
<evidence type="ECO:0000256" key="5">
    <source>
        <dbReference type="ARBA" id="ARBA00047658"/>
    </source>
</evidence>
<keyword evidence="2 6" id="KW-0637">Prenyltransferase</keyword>
<dbReference type="GO" id="GO:0004663">
    <property type="term" value="F:Rab geranylgeranyltransferase activity"/>
    <property type="evidence" value="ECO:0007669"/>
    <property type="project" value="UniProtKB-UniRule"/>
</dbReference>
<evidence type="ECO:0000256" key="6">
    <source>
        <dbReference type="RuleBase" id="RU367120"/>
    </source>
</evidence>
<accession>A0A9N8P7C3</accession>
<protein>
    <recommendedName>
        <fullName evidence="6">Geranylgeranyl transferase type-2 subunit alpha</fullName>
        <ecNumber evidence="6">2.5.1.60</ecNumber>
    </recommendedName>
    <alternativeName>
        <fullName evidence="6">Geranylgeranyl transferase type II subunit alpha</fullName>
    </alternativeName>
</protein>
<dbReference type="PANTHER" id="PTHR11129:SF2">
    <property type="entry name" value="GERANYLGERANYL TRANSFERASE TYPE-2 SUBUNIT ALPHA"/>
    <property type="match status" value="1"/>
</dbReference>
<dbReference type="EC" id="2.5.1.60" evidence="6"/>
<evidence type="ECO:0000256" key="4">
    <source>
        <dbReference type="ARBA" id="ARBA00022737"/>
    </source>
</evidence>
<comment type="function">
    <text evidence="6">Catalyzes the transfer of a geranyl-geranyl moiety from geranyl-geranyl pyrophosphate to cysteines occuring in specific C-terminal amino acid sequences.</text>
</comment>
<dbReference type="Pfam" id="PF01239">
    <property type="entry name" value="PPTA"/>
    <property type="match status" value="5"/>
</dbReference>
<evidence type="ECO:0000313" key="9">
    <source>
        <dbReference type="Proteomes" id="UP000716446"/>
    </source>
</evidence>
<feature type="non-terminal residue" evidence="8">
    <location>
        <position position="393"/>
    </location>
</feature>
<name>A0A9N8P7C3_9PEZI</name>
<reference evidence="8" key="1">
    <citation type="submission" date="2020-06" db="EMBL/GenBank/DDBJ databases">
        <authorList>
            <person name="Onetto C."/>
        </authorList>
    </citation>
    <scope>NUCLEOTIDE SEQUENCE</scope>
</reference>
<evidence type="ECO:0000256" key="3">
    <source>
        <dbReference type="ARBA" id="ARBA00022679"/>
    </source>
</evidence>
<gene>
    <name evidence="8" type="ORF">AWRI4619_LOCUS2732</name>
</gene>
<dbReference type="AlphaFoldDB" id="A0A9N8P7C3"/>
<dbReference type="Gene3D" id="1.25.40.120">
    <property type="entry name" value="Protein prenylyltransferase"/>
    <property type="match status" value="1"/>
</dbReference>
<dbReference type="GO" id="GO:0005968">
    <property type="term" value="C:Rab-protein geranylgeranyltransferase complex"/>
    <property type="evidence" value="ECO:0007669"/>
    <property type="project" value="TreeGrafter"/>
</dbReference>
<dbReference type="InterPro" id="IPR002088">
    <property type="entry name" value="Prenyl_trans_a"/>
</dbReference>
<feature type="compositionally biased region" description="Basic and acidic residues" evidence="7">
    <location>
        <begin position="203"/>
        <end position="214"/>
    </location>
</feature>
<comment type="caution">
    <text evidence="8">The sequence shown here is derived from an EMBL/GenBank/DDBJ whole genome shotgun (WGS) entry which is preliminary data.</text>
</comment>